<feature type="domain" description="Bacterial toxin RNase RnlA/LsoA N-terminal" evidence="3">
    <location>
        <begin position="4"/>
        <end position="82"/>
    </location>
</feature>
<dbReference type="AlphaFoldDB" id="A0AB73IHJ3"/>
<dbReference type="Gene3D" id="6.10.250.2650">
    <property type="match status" value="1"/>
</dbReference>
<accession>A0AB73IHJ3</accession>
<evidence type="ECO:0000313" key="5">
    <source>
        <dbReference type="Proteomes" id="UP001229486"/>
    </source>
</evidence>
<dbReference type="InterPro" id="IPR043994">
    <property type="entry name" value="RnlA/LsoA-toxin_DBD"/>
</dbReference>
<dbReference type="Pfam" id="PF19417">
    <property type="entry name" value="RnlA_toxin_N"/>
    <property type="match status" value="1"/>
</dbReference>
<evidence type="ECO:0000259" key="3">
    <source>
        <dbReference type="Pfam" id="PF19417"/>
    </source>
</evidence>
<feature type="domain" description="Bacterial toxin RNase RnlA/LsoA N-terminal repeated" evidence="1">
    <location>
        <begin position="93"/>
        <end position="172"/>
    </location>
</feature>
<dbReference type="Pfam" id="PF15935">
    <property type="entry name" value="RnlA_toxin"/>
    <property type="match status" value="1"/>
</dbReference>
<comment type="caution">
    <text evidence="4">The sequence shown here is derived from an EMBL/GenBank/DDBJ whole genome shotgun (WGS) entry which is preliminary data.</text>
</comment>
<gene>
    <name evidence="4" type="ORF">J2793_004060</name>
</gene>
<dbReference type="Gene3D" id="3.30.310.240">
    <property type="entry name" value="Bacterial toxin RNase RnlA/LsoA, N-terminal domain"/>
    <property type="match status" value="1"/>
</dbReference>
<evidence type="ECO:0000259" key="2">
    <source>
        <dbReference type="Pfam" id="PF19034"/>
    </source>
</evidence>
<dbReference type="Pfam" id="PF19034">
    <property type="entry name" value="RnlA-toxin_DBD"/>
    <property type="match status" value="1"/>
</dbReference>
<dbReference type="Proteomes" id="UP001229486">
    <property type="component" value="Unassembled WGS sequence"/>
</dbReference>
<dbReference type="EMBL" id="JAURTK010000004">
    <property type="protein sequence ID" value="MDP9648614.1"/>
    <property type="molecule type" value="Genomic_DNA"/>
</dbReference>
<sequence>MPPKSLNLDQASVQAAVEEFARAQGGEATGPIVKLKFDEYQLNIDGQKPALLHVYKKTDGSTTLMSKVGQNQALSEQLADFVAKATSRVPVTNKPLTLANLSQETWEFLQDYLKTEGGCKVTDEPLQYGTRLKVVGPQRDQVYLHRYDTGKFMMQGRPMGVYAMVTSVLSELHEDKREVLEAQLQVVEVHTTVDGLYAELRQHLPTALDYLGEVGCAIIAPALALTKIAVELPDYTVVAFPALRGLEFYMKQLLVESGHSVSPKSGLGAFFGQQGAVISGCATKIGCVRTVQALEQAYKLHNLHRNGLFHADGEAPVMTRTIDTKQGAADIVYEVFRTIENSYAAIPRKDQ</sequence>
<feature type="domain" description="Bacterial toxin RNase RnlA/LsoA DBD" evidence="2">
    <location>
        <begin position="198"/>
        <end position="312"/>
    </location>
</feature>
<proteinExistence type="predicted"/>
<name>A0AB73IHJ3_9BURK</name>
<organism evidence="4 5">
    <name type="scientific">Paraburkholderia caledonica</name>
    <dbReference type="NCBI Taxonomy" id="134536"/>
    <lineage>
        <taxon>Bacteria</taxon>
        <taxon>Pseudomonadati</taxon>
        <taxon>Pseudomonadota</taxon>
        <taxon>Betaproteobacteria</taxon>
        <taxon>Burkholderiales</taxon>
        <taxon>Burkholderiaceae</taxon>
        <taxon>Paraburkholderia</taxon>
    </lineage>
</organism>
<protein>
    <submittedName>
        <fullName evidence="4">Uncharacterized protein</fullName>
    </submittedName>
</protein>
<dbReference type="InterPro" id="IPR045837">
    <property type="entry name" value="RnlA_toxin_N"/>
</dbReference>
<evidence type="ECO:0000313" key="4">
    <source>
        <dbReference type="EMBL" id="MDP9648614.1"/>
    </source>
</evidence>
<dbReference type="GO" id="GO:0004521">
    <property type="term" value="F:RNA endonuclease activity"/>
    <property type="evidence" value="ECO:0007669"/>
    <property type="project" value="InterPro"/>
</dbReference>
<dbReference type="Gene3D" id="3.30.160.690">
    <property type="entry name" value="Bacterial toxin RNase RnlA/LsoA, N repeated domain"/>
    <property type="match status" value="1"/>
</dbReference>
<dbReference type="InterPro" id="IPR031845">
    <property type="entry name" value="RnlA_toxin_NRD"/>
</dbReference>
<dbReference type="RefSeq" id="WP_392394345.1">
    <property type="nucleotide sequence ID" value="NZ_JAURTK010000004.1"/>
</dbReference>
<evidence type="ECO:0000259" key="1">
    <source>
        <dbReference type="Pfam" id="PF15935"/>
    </source>
</evidence>
<reference evidence="4" key="1">
    <citation type="submission" date="2023-07" db="EMBL/GenBank/DDBJ databases">
        <title>Sorghum-associated microbial communities from plants grown in Nebraska, USA.</title>
        <authorList>
            <person name="Schachtman D."/>
        </authorList>
    </citation>
    <scope>NUCLEOTIDE SEQUENCE</scope>
    <source>
        <strain evidence="4">DS1061</strain>
    </source>
</reference>